<feature type="region of interest" description="Disordered" evidence="1">
    <location>
        <begin position="18"/>
        <end position="48"/>
    </location>
</feature>
<dbReference type="GO" id="GO:0005524">
    <property type="term" value="F:ATP binding"/>
    <property type="evidence" value="ECO:0007669"/>
    <property type="project" value="UniProtKB-KW"/>
</dbReference>
<evidence type="ECO:0000313" key="3">
    <source>
        <dbReference type="Proteomes" id="UP001219518"/>
    </source>
</evidence>
<dbReference type="Proteomes" id="UP001219518">
    <property type="component" value="Unassembled WGS sequence"/>
</dbReference>
<sequence length="98" mass="10819">MVTESLPPPRLPMLAVSASAAAAAHERHHMHQPHYQDAHQGHPGHPLALDNLERTALVAPMPLPLPLPMHIAGRREHREVCVRVSVCERLGVSKRVCE</sequence>
<reference evidence="2" key="2">
    <citation type="journal article" date="2023" name="BMC Genomics">
        <title>Pest status, molecular evolution, and epigenetic factors derived from the genome assembly of Frankliniella fusca, a thysanopteran phytovirus vector.</title>
        <authorList>
            <person name="Catto M.A."/>
            <person name="Labadie P.E."/>
            <person name="Jacobson A.L."/>
            <person name="Kennedy G.G."/>
            <person name="Srinivasan R."/>
            <person name="Hunt B.G."/>
        </authorList>
    </citation>
    <scope>NUCLEOTIDE SEQUENCE</scope>
    <source>
        <strain evidence="2">PL_HMW_Pooled</strain>
    </source>
</reference>
<proteinExistence type="predicted"/>
<keyword evidence="2" id="KW-0449">Lipoprotein</keyword>
<gene>
    <name evidence="2" type="ORF">KUF71_009875</name>
</gene>
<evidence type="ECO:0000256" key="1">
    <source>
        <dbReference type="SAM" id="MobiDB-lite"/>
    </source>
</evidence>
<dbReference type="AlphaFoldDB" id="A0AAE1HFX7"/>
<dbReference type="EMBL" id="JAHWGI010001008">
    <property type="protein sequence ID" value="KAK3920604.1"/>
    <property type="molecule type" value="Genomic_DNA"/>
</dbReference>
<keyword evidence="2" id="KW-0547">Nucleotide-binding</keyword>
<organism evidence="2 3">
    <name type="scientific">Frankliniella fusca</name>
    <dbReference type="NCBI Taxonomy" id="407009"/>
    <lineage>
        <taxon>Eukaryota</taxon>
        <taxon>Metazoa</taxon>
        <taxon>Ecdysozoa</taxon>
        <taxon>Arthropoda</taxon>
        <taxon>Hexapoda</taxon>
        <taxon>Insecta</taxon>
        <taxon>Pterygota</taxon>
        <taxon>Neoptera</taxon>
        <taxon>Paraneoptera</taxon>
        <taxon>Thysanoptera</taxon>
        <taxon>Terebrantia</taxon>
        <taxon>Thripoidea</taxon>
        <taxon>Thripidae</taxon>
        <taxon>Frankliniella</taxon>
    </lineage>
</organism>
<protein>
    <submittedName>
        <fullName evidence="2">Lipoprotein-releasing system ATP-binding protein LolD</fullName>
    </submittedName>
</protein>
<accession>A0AAE1HFX7</accession>
<reference evidence="2" key="1">
    <citation type="submission" date="2021-07" db="EMBL/GenBank/DDBJ databases">
        <authorList>
            <person name="Catto M.A."/>
            <person name="Jacobson A."/>
            <person name="Kennedy G."/>
            <person name="Labadie P."/>
            <person name="Hunt B.G."/>
            <person name="Srinivasan R."/>
        </authorList>
    </citation>
    <scope>NUCLEOTIDE SEQUENCE</scope>
    <source>
        <strain evidence="2">PL_HMW_Pooled</strain>
        <tissue evidence="2">Head</tissue>
    </source>
</reference>
<comment type="caution">
    <text evidence="2">The sequence shown here is derived from an EMBL/GenBank/DDBJ whole genome shotgun (WGS) entry which is preliminary data.</text>
</comment>
<keyword evidence="2" id="KW-0067">ATP-binding</keyword>
<keyword evidence="3" id="KW-1185">Reference proteome</keyword>
<evidence type="ECO:0000313" key="2">
    <source>
        <dbReference type="EMBL" id="KAK3920604.1"/>
    </source>
</evidence>
<name>A0AAE1HFX7_9NEOP</name>